<dbReference type="PANTHER" id="PTHR23507:SF1">
    <property type="entry name" value="FI18259P1-RELATED"/>
    <property type="match status" value="1"/>
</dbReference>
<evidence type="ECO:0000256" key="3">
    <source>
        <dbReference type="ARBA" id="ARBA00022989"/>
    </source>
</evidence>
<feature type="transmembrane region" description="Helical" evidence="6">
    <location>
        <begin position="296"/>
        <end position="315"/>
    </location>
</feature>
<evidence type="ECO:0000313" key="8">
    <source>
        <dbReference type="Proteomes" id="UP000675881"/>
    </source>
</evidence>
<dbReference type="GO" id="GO:0022857">
    <property type="term" value="F:transmembrane transporter activity"/>
    <property type="evidence" value="ECO:0007669"/>
    <property type="project" value="InterPro"/>
</dbReference>
<feature type="transmembrane region" description="Helical" evidence="6">
    <location>
        <begin position="273"/>
        <end position="289"/>
    </location>
</feature>
<feature type="region of interest" description="Disordered" evidence="5">
    <location>
        <begin position="426"/>
        <end position="459"/>
    </location>
</feature>
<keyword evidence="2 6" id="KW-0812">Transmembrane</keyword>
<evidence type="ECO:0000256" key="4">
    <source>
        <dbReference type="ARBA" id="ARBA00023136"/>
    </source>
</evidence>
<comment type="subcellular location">
    <subcellularLocation>
        <location evidence="1">Membrane</location>
        <topology evidence="1">Multi-pass membrane protein</topology>
    </subcellularLocation>
</comment>
<dbReference type="Pfam" id="PF07690">
    <property type="entry name" value="MFS_1"/>
    <property type="match status" value="1"/>
</dbReference>
<dbReference type="EMBL" id="HG994593">
    <property type="protein sequence ID" value="CAF2843425.1"/>
    <property type="molecule type" value="Genomic_DNA"/>
</dbReference>
<dbReference type="Gene3D" id="1.20.1250.20">
    <property type="entry name" value="MFS general substrate transporter like domains"/>
    <property type="match status" value="1"/>
</dbReference>
<dbReference type="GO" id="GO:0016020">
    <property type="term" value="C:membrane"/>
    <property type="evidence" value="ECO:0007669"/>
    <property type="project" value="UniProtKB-SubCell"/>
</dbReference>
<dbReference type="AlphaFoldDB" id="A0A7R8CJW7"/>
<feature type="transmembrane region" description="Helical" evidence="6">
    <location>
        <begin position="353"/>
        <end position="375"/>
    </location>
</feature>
<evidence type="ECO:0000256" key="6">
    <source>
        <dbReference type="SAM" id="Phobius"/>
    </source>
</evidence>
<feature type="transmembrane region" description="Helical" evidence="6">
    <location>
        <begin position="95"/>
        <end position="123"/>
    </location>
</feature>
<feature type="transmembrane region" description="Helical" evidence="6">
    <location>
        <begin position="321"/>
        <end position="341"/>
    </location>
</feature>
<dbReference type="Proteomes" id="UP000675881">
    <property type="component" value="Chromosome 14"/>
</dbReference>
<evidence type="ECO:0000256" key="1">
    <source>
        <dbReference type="ARBA" id="ARBA00004141"/>
    </source>
</evidence>
<evidence type="ECO:0000256" key="5">
    <source>
        <dbReference type="SAM" id="MobiDB-lite"/>
    </source>
</evidence>
<evidence type="ECO:0000313" key="7">
    <source>
        <dbReference type="EMBL" id="CAF2843425.1"/>
    </source>
</evidence>
<feature type="region of interest" description="Disordered" evidence="5">
    <location>
        <begin position="1"/>
        <end position="26"/>
    </location>
</feature>
<feature type="transmembrane region" description="Helical" evidence="6">
    <location>
        <begin position="387"/>
        <end position="409"/>
    </location>
</feature>
<protein>
    <submittedName>
        <fullName evidence="7">(salmon louse) hypothetical protein</fullName>
    </submittedName>
</protein>
<dbReference type="InterPro" id="IPR011701">
    <property type="entry name" value="MFS"/>
</dbReference>
<dbReference type="SUPFAM" id="SSF103473">
    <property type="entry name" value="MFS general substrate transporter"/>
    <property type="match status" value="1"/>
</dbReference>
<keyword evidence="4 6" id="KW-0472">Membrane</keyword>
<evidence type="ECO:0000256" key="2">
    <source>
        <dbReference type="ARBA" id="ARBA00022692"/>
    </source>
</evidence>
<feature type="transmembrane region" description="Helical" evidence="6">
    <location>
        <begin position="164"/>
        <end position="188"/>
    </location>
</feature>
<organism evidence="7 8">
    <name type="scientific">Lepeophtheirus salmonis</name>
    <name type="common">Salmon louse</name>
    <name type="synonym">Caligus salmonis</name>
    <dbReference type="NCBI Taxonomy" id="72036"/>
    <lineage>
        <taxon>Eukaryota</taxon>
        <taxon>Metazoa</taxon>
        <taxon>Ecdysozoa</taxon>
        <taxon>Arthropoda</taxon>
        <taxon>Crustacea</taxon>
        <taxon>Multicrustacea</taxon>
        <taxon>Hexanauplia</taxon>
        <taxon>Copepoda</taxon>
        <taxon>Siphonostomatoida</taxon>
        <taxon>Caligidae</taxon>
        <taxon>Lepeophtheirus</taxon>
    </lineage>
</organism>
<keyword evidence="8" id="KW-1185">Reference proteome</keyword>
<accession>A0A7R8CJW7</accession>
<feature type="transmembrane region" description="Helical" evidence="6">
    <location>
        <begin position="227"/>
        <end position="253"/>
    </location>
</feature>
<feature type="compositionally biased region" description="Basic residues" evidence="5">
    <location>
        <begin position="1"/>
        <end position="14"/>
    </location>
</feature>
<dbReference type="OrthoDB" id="419734at2759"/>
<gene>
    <name evidence="7" type="ORF">LSAA_4734</name>
</gene>
<name>A0A7R8CJW7_LEPSM</name>
<proteinExistence type="predicted"/>
<keyword evidence="3 6" id="KW-1133">Transmembrane helix</keyword>
<sequence>MGGKKNKKENRKNHNQQDKLNHSMKPPSFSGHGCTIWSILGSYHSDTYYLLGFLLRSLGRRYWPKNNIKRSCSCHCTITGSSYSQWILFGRMVKLYLYILTVSVPIMLVGGKSTSFIATTAFITDISPPRMAAVRLGILHVTQSISEPLANIVGAFLLDSGGFVVVYLFGFIFSAAAYVSLYVCMMKYKTTITEKRKKSFRELMSPRIFIDCFKTFSKVRAGKLRMILYLSLVNLILILTSIIGEATIAYLYVRTRYKWEVTDFSFYKSIDKVTAIFFQSALIPLLSYVNINNENFLICIIISFCLRHLTMGLAYEPWLYYAGTMLDVIGSYAFSIIRATISDILPKSEMGKVLSMVISLENIMIIISIKIYQTIWSMTDTILPGTVYFVSAFMCSWALVSTLIIKFHLKGKSIGKYFEEVTGKDRDENDLVTSKPKKLKSEEVEANEDGYENNFTRQA</sequence>
<dbReference type="PANTHER" id="PTHR23507">
    <property type="entry name" value="ZGC:174356"/>
    <property type="match status" value="1"/>
</dbReference>
<dbReference type="InterPro" id="IPR036259">
    <property type="entry name" value="MFS_trans_sf"/>
</dbReference>
<reference evidence="7" key="1">
    <citation type="submission" date="2021-02" db="EMBL/GenBank/DDBJ databases">
        <authorList>
            <person name="Bekaert M."/>
        </authorList>
    </citation>
    <scope>NUCLEOTIDE SEQUENCE</scope>
    <source>
        <strain evidence="7">IoA-00</strain>
    </source>
</reference>